<proteinExistence type="predicted"/>
<name>A0AAU9Y605_9CNID</name>
<comment type="caution">
    <text evidence="1">The sequence shown here is derived from an EMBL/GenBank/DDBJ whole genome shotgun (WGS) entry which is preliminary data.</text>
</comment>
<accession>A0AAU9Y605</accession>
<protein>
    <submittedName>
        <fullName evidence="1">Uncharacterized protein</fullName>
    </submittedName>
</protein>
<reference evidence="1 2" key="1">
    <citation type="submission" date="2022-05" db="EMBL/GenBank/DDBJ databases">
        <authorList>
            <consortium name="Genoscope - CEA"/>
            <person name="William W."/>
        </authorList>
    </citation>
    <scope>NUCLEOTIDE SEQUENCE [LARGE SCALE GENOMIC DNA]</scope>
</reference>
<dbReference type="Proteomes" id="UP001159428">
    <property type="component" value="Unassembled WGS sequence"/>
</dbReference>
<gene>
    <name evidence="1" type="ORF">PMEA_00011802</name>
</gene>
<evidence type="ECO:0000313" key="2">
    <source>
        <dbReference type="Proteomes" id="UP001159428"/>
    </source>
</evidence>
<keyword evidence="2" id="KW-1185">Reference proteome</keyword>
<dbReference type="EMBL" id="CALNXJ010000207">
    <property type="protein sequence ID" value="CAH3169361.1"/>
    <property type="molecule type" value="Genomic_DNA"/>
</dbReference>
<sequence>MKWKTVQKKCGQQKEPGKQERHSCILGRFTALKRLLTHYKTLLTSQTSWKTVKSGEIVPLSCQTMFLETVLKEEFGKSFSMWMESPFLLYQITLLSSDALKNFQEHHLVINLISQDLIEKAGNSNLMKTMEHLQRKFAKLKHQVMPRNLPLQVEHITLSCSSFHTMML</sequence>
<organism evidence="1 2">
    <name type="scientific">Pocillopora meandrina</name>
    <dbReference type="NCBI Taxonomy" id="46732"/>
    <lineage>
        <taxon>Eukaryota</taxon>
        <taxon>Metazoa</taxon>
        <taxon>Cnidaria</taxon>
        <taxon>Anthozoa</taxon>
        <taxon>Hexacorallia</taxon>
        <taxon>Scleractinia</taxon>
        <taxon>Astrocoeniina</taxon>
        <taxon>Pocilloporidae</taxon>
        <taxon>Pocillopora</taxon>
    </lineage>
</organism>
<evidence type="ECO:0000313" key="1">
    <source>
        <dbReference type="EMBL" id="CAH3169361.1"/>
    </source>
</evidence>
<dbReference type="AlphaFoldDB" id="A0AAU9Y605"/>